<dbReference type="InterPro" id="IPR002347">
    <property type="entry name" value="SDR_fam"/>
</dbReference>
<sequence>MASLQGKVIAITGAASGIGLALAHVAGTRGARLALADIQSGPLEKVVEDLKSTGVDVIGTVVNITSNQEVDDWVAATIKHFGSLDGAANIAGVTTKEAKYPFLADVSNEEWDFVMGVNTTGLFYLLRAQIRVMKKGASIVNASSGTGLVGRPGMAAYSASKHAVIGLTKSAAKEYGPKGIRVNAVAPGPIKTPMLARVYGEVKEESKSDEDLKPMAAVPLARFGEATEVATLFAFLLSDDASYITGSVHRVDGGVLA</sequence>
<evidence type="ECO:0000256" key="3">
    <source>
        <dbReference type="ARBA" id="ARBA00023002"/>
    </source>
</evidence>
<dbReference type="GO" id="GO:0009688">
    <property type="term" value="P:abscisic acid biosynthetic process"/>
    <property type="evidence" value="ECO:0007669"/>
    <property type="project" value="UniProtKB-ARBA"/>
</dbReference>
<dbReference type="InterPro" id="IPR036291">
    <property type="entry name" value="NAD(P)-bd_dom_sf"/>
</dbReference>
<protein>
    <recommendedName>
        <fullName evidence="6">Oxidoreductase</fullName>
    </recommendedName>
</protein>
<gene>
    <name evidence="4" type="ORF">IFR04_012876</name>
</gene>
<evidence type="ECO:0000256" key="1">
    <source>
        <dbReference type="ARBA" id="ARBA00006484"/>
    </source>
</evidence>
<keyword evidence="2" id="KW-0521">NADP</keyword>
<dbReference type="Proteomes" id="UP000664132">
    <property type="component" value="Unassembled WGS sequence"/>
</dbReference>
<dbReference type="PRINTS" id="PR00080">
    <property type="entry name" value="SDRFAMILY"/>
</dbReference>
<dbReference type="EMBL" id="JAFJYH010000286">
    <property type="protein sequence ID" value="KAG4414009.1"/>
    <property type="molecule type" value="Genomic_DNA"/>
</dbReference>
<dbReference type="GO" id="GO:0016491">
    <property type="term" value="F:oxidoreductase activity"/>
    <property type="evidence" value="ECO:0007669"/>
    <property type="project" value="UniProtKB-KW"/>
</dbReference>
<dbReference type="PANTHER" id="PTHR24321">
    <property type="entry name" value="DEHYDROGENASES, SHORT CHAIN"/>
    <property type="match status" value="1"/>
</dbReference>
<dbReference type="FunFam" id="3.40.50.720:FF:000084">
    <property type="entry name" value="Short-chain dehydrogenase reductase"/>
    <property type="match status" value="1"/>
</dbReference>
<evidence type="ECO:0000313" key="5">
    <source>
        <dbReference type="Proteomes" id="UP000664132"/>
    </source>
</evidence>
<comment type="caution">
    <text evidence="4">The sequence shown here is derived from an EMBL/GenBank/DDBJ whole genome shotgun (WGS) entry which is preliminary data.</text>
</comment>
<organism evidence="4 5">
    <name type="scientific">Cadophora malorum</name>
    <dbReference type="NCBI Taxonomy" id="108018"/>
    <lineage>
        <taxon>Eukaryota</taxon>
        <taxon>Fungi</taxon>
        <taxon>Dikarya</taxon>
        <taxon>Ascomycota</taxon>
        <taxon>Pezizomycotina</taxon>
        <taxon>Leotiomycetes</taxon>
        <taxon>Helotiales</taxon>
        <taxon>Ploettnerulaceae</taxon>
        <taxon>Cadophora</taxon>
    </lineage>
</organism>
<keyword evidence="3" id="KW-0560">Oxidoreductase</keyword>
<comment type="similarity">
    <text evidence="1">Belongs to the short-chain dehydrogenases/reductases (SDR) family.</text>
</comment>
<evidence type="ECO:0000313" key="4">
    <source>
        <dbReference type="EMBL" id="KAG4414009.1"/>
    </source>
</evidence>
<dbReference type="Pfam" id="PF13561">
    <property type="entry name" value="adh_short_C2"/>
    <property type="match status" value="1"/>
</dbReference>
<dbReference type="PROSITE" id="PS00061">
    <property type="entry name" value="ADH_SHORT"/>
    <property type="match status" value="1"/>
</dbReference>
<name>A0A8H7T5W4_9HELO</name>
<dbReference type="SUPFAM" id="SSF51735">
    <property type="entry name" value="NAD(P)-binding Rossmann-fold domains"/>
    <property type="match status" value="1"/>
</dbReference>
<dbReference type="PRINTS" id="PR00081">
    <property type="entry name" value="GDHRDH"/>
</dbReference>
<evidence type="ECO:0008006" key="6">
    <source>
        <dbReference type="Google" id="ProtNLM"/>
    </source>
</evidence>
<dbReference type="OrthoDB" id="1669814at2759"/>
<dbReference type="Gene3D" id="3.40.50.720">
    <property type="entry name" value="NAD(P)-binding Rossmann-like Domain"/>
    <property type="match status" value="1"/>
</dbReference>
<proteinExistence type="inferred from homology"/>
<reference evidence="4" key="1">
    <citation type="submission" date="2021-02" db="EMBL/GenBank/DDBJ databases">
        <title>Genome sequence Cadophora malorum strain M34.</title>
        <authorList>
            <person name="Stefanovic E."/>
            <person name="Vu D."/>
            <person name="Scully C."/>
            <person name="Dijksterhuis J."/>
            <person name="Roader J."/>
            <person name="Houbraken J."/>
        </authorList>
    </citation>
    <scope>NUCLEOTIDE SEQUENCE</scope>
    <source>
        <strain evidence="4">M34</strain>
    </source>
</reference>
<dbReference type="AlphaFoldDB" id="A0A8H7T5W4"/>
<accession>A0A8H7T5W4</accession>
<evidence type="ECO:0000256" key="2">
    <source>
        <dbReference type="ARBA" id="ARBA00022857"/>
    </source>
</evidence>
<dbReference type="PANTHER" id="PTHR24321:SF8">
    <property type="entry name" value="ESTRADIOL 17-BETA-DEHYDROGENASE 8-RELATED"/>
    <property type="match status" value="1"/>
</dbReference>
<dbReference type="InterPro" id="IPR020904">
    <property type="entry name" value="Sc_DH/Rdtase_CS"/>
</dbReference>
<keyword evidence="5" id="KW-1185">Reference proteome</keyword>